<evidence type="ECO:0000256" key="1">
    <source>
        <dbReference type="SAM" id="Phobius"/>
    </source>
</evidence>
<dbReference type="AlphaFoldDB" id="A0A5B9W577"/>
<accession>A0A5B9W577</accession>
<proteinExistence type="predicted"/>
<feature type="transmembrane region" description="Helical" evidence="1">
    <location>
        <begin position="7"/>
        <end position="30"/>
    </location>
</feature>
<protein>
    <submittedName>
        <fullName evidence="2">Uncharacterized protein</fullName>
    </submittedName>
</protein>
<dbReference type="RefSeq" id="WP_148595144.1">
    <property type="nucleotide sequence ID" value="NZ_CP042997.1"/>
</dbReference>
<gene>
    <name evidence="2" type="ORF">OJF2_38760</name>
</gene>
<feature type="transmembrane region" description="Helical" evidence="1">
    <location>
        <begin position="36"/>
        <end position="54"/>
    </location>
</feature>
<keyword evidence="3" id="KW-1185">Reference proteome</keyword>
<keyword evidence="1" id="KW-0472">Membrane</keyword>
<evidence type="ECO:0000313" key="2">
    <source>
        <dbReference type="EMBL" id="QEH35325.1"/>
    </source>
</evidence>
<dbReference type="Proteomes" id="UP000324233">
    <property type="component" value="Chromosome"/>
</dbReference>
<dbReference type="EMBL" id="CP042997">
    <property type="protein sequence ID" value="QEH35325.1"/>
    <property type="molecule type" value="Genomic_DNA"/>
</dbReference>
<keyword evidence="1" id="KW-1133">Transmembrane helix</keyword>
<sequence>MTRRQRLLSTIGWDGGMPFFVASATGLVPVLAGGHAGAQVVAAILIPIVAALVRTQHAHRQLERRGIRATVLRQILLAFAIAALMLFEGVLAALLFAPGIPPSGWLVAGAMYLVYLALILAALRTRIEATPEGDA</sequence>
<organism evidence="2 3">
    <name type="scientific">Aquisphaera giovannonii</name>
    <dbReference type="NCBI Taxonomy" id="406548"/>
    <lineage>
        <taxon>Bacteria</taxon>
        <taxon>Pseudomonadati</taxon>
        <taxon>Planctomycetota</taxon>
        <taxon>Planctomycetia</taxon>
        <taxon>Isosphaerales</taxon>
        <taxon>Isosphaeraceae</taxon>
        <taxon>Aquisphaera</taxon>
    </lineage>
</organism>
<evidence type="ECO:0000313" key="3">
    <source>
        <dbReference type="Proteomes" id="UP000324233"/>
    </source>
</evidence>
<feature type="transmembrane region" description="Helical" evidence="1">
    <location>
        <begin position="103"/>
        <end position="123"/>
    </location>
</feature>
<dbReference type="KEGG" id="agv:OJF2_38760"/>
<name>A0A5B9W577_9BACT</name>
<reference evidence="2 3" key="1">
    <citation type="submission" date="2019-08" db="EMBL/GenBank/DDBJ databases">
        <title>Deep-cultivation of Planctomycetes and their phenomic and genomic characterization uncovers novel biology.</title>
        <authorList>
            <person name="Wiegand S."/>
            <person name="Jogler M."/>
            <person name="Boedeker C."/>
            <person name="Pinto D."/>
            <person name="Vollmers J."/>
            <person name="Rivas-Marin E."/>
            <person name="Kohn T."/>
            <person name="Peeters S.H."/>
            <person name="Heuer A."/>
            <person name="Rast P."/>
            <person name="Oberbeckmann S."/>
            <person name="Bunk B."/>
            <person name="Jeske O."/>
            <person name="Meyerdierks A."/>
            <person name="Storesund J.E."/>
            <person name="Kallscheuer N."/>
            <person name="Luecker S."/>
            <person name="Lage O.M."/>
            <person name="Pohl T."/>
            <person name="Merkel B.J."/>
            <person name="Hornburger P."/>
            <person name="Mueller R.-W."/>
            <person name="Bruemmer F."/>
            <person name="Labrenz M."/>
            <person name="Spormann A.M."/>
            <person name="Op den Camp H."/>
            <person name="Overmann J."/>
            <person name="Amann R."/>
            <person name="Jetten M.S.M."/>
            <person name="Mascher T."/>
            <person name="Medema M.H."/>
            <person name="Devos D.P."/>
            <person name="Kaster A.-K."/>
            <person name="Ovreas L."/>
            <person name="Rohde M."/>
            <person name="Galperin M.Y."/>
            <person name="Jogler C."/>
        </authorList>
    </citation>
    <scope>NUCLEOTIDE SEQUENCE [LARGE SCALE GENOMIC DNA]</scope>
    <source>
        <strain evidence="2 3">OJF2</strain>
    </source>
</reference>
<feature type="transmembrane region" description="Helical" evidence="1">
    <location>
        <begin position="75"/>
        <end position="97"/>
    </location>
</feature>
<keyword evidence="1" id="KW-0812">Transmembrane</keyword>